<dbReference type="SUPFAM" id="SSF103473">
    <property type="entry name" value="MFS general substrate transporter"/>
    <property type="match status" value="1"/>
</dbReference>
<dbReference type="PANTHER" id="PTHR11360">
    <property type="entry name" value="MONOCARBOXYLATE TRANSPORTER"/>
    <property type="match status" value="1"/>
</dbReference>
<dbReference type="Pfam" id="PF07690">
    <property type="entry name" value="MFS_1"/>
    <property type="match status" value="1"/>
</dbReference>
<dbReference type="Proteomes" id="UP000762676">
    <property type="component" value="Unassembled WGS sequence"/>
</dbReference>
<dbReference type="InterPro" id="IPR011701">
    <property type="entry name" value="MFS"/>
</dbReference>
<keyword evidence="2" id="KW-0472">Membrane</keyword>
<sequence length="482" mass="52875">MGLVYLPSITMVNLYFDRKRGLFAGVVTSGSGIGLLVLSHLTDLLIGEYGWRGCYFVIAGILLNLCVCASLMRPLEDNYRLRPRSRSSSSSNSAPVTEESEKDTKGTVCYKLPSVTTNKPRNAASVDNWVASQPLLPSEQTDGKLKHQSKQPSTSNQISQFVSLPRLVQEGLGDGQTERTTKGERSQSLSVQLDCDATPFEHIGHSKTPNQGYLDKGTSVVLSTANTNESAYEEGDVNFNSDDKTYRTCQYSNDKTCHVIVKNDSHATVTAPDIVVDGEDVFRHGHATQTTYSVPYSKPVVCEVDEQTAPPVFHSQNGLSNYSLAHHHGNYNNHSHHQRVHHSNSHGHHSQWSRDSHSTLHDAAETESVVSGRPILHKSDLLNILPEFIGSLSTLSVNTVHSGLLSQTRGSMHSLRSSLLHRRASRASAASKMDSQTSLSMGSKHTLPAGFPLDFNGKDCNNLEEGDVQEEQVRVCFSIHDV</sequence>
<feature type="region of interest" description="Disordered" evidence="1">
    <location>
        <begin position="139"/>
        <end position="164"/>
    </location>
</feature>
<evidence type="ECO:0000256" key="2">
    <source>
        <dbReference type="SAM" id="Phobius"/>
    </source>
</evidence>
<protein>
    <submittedName>
        <fullName evidence="3">Monocarboxylate transporter 12</fullName>
    </submittedName>
</protein>
<evidence type="ECO:0000313" key="3">
    <source>
        <dbReference type="EMBL" id="GFR82679.1"/>
    </source>
</evidence>
<comment type="caution">
    <text evidence="3">The sequence shown here is derived from an EMBL/GenBank/DDBJ whole genome shotgun (WGS) entry which is preliminary data.</text>
</comment>
<feature type="compositionally biased region" description="Basic and acidic residues" evidence="1">
    <location>
        <begin position="352"/>
        <end position="364"/>
    </location>
</feature>
<reference evidence="3 4" key="1">
    <citation type="journal article" date="2021" name="Elife">
        <title>Chloroplast acquisition without the gene transfer in kleptoplastic sea slugs, Plakobranchus ocellatus.</title>
        <authorList>
            <person name="Maeda T."/>
            <person name="Takahashi S."/>
            <person name="Yoshida T."/>
            <person name="Shimamura S."/>
            <person name="Takaki Y."/>
            <person name="Nagai Y."/>
            <person name="Toyoda A."/>
            <person name="Suzuki Y."/>
            <person name="Arimoto A."/>
            <person name="Ishii H."/>
            <person name="Satoh N."/>
            <person name="Nishiyama T."/>
            <person name="Hasebe M."/>
            <person name="Maruyama T."/>
            <person name="Minagawa J."/>
            <person name="Obokata J."/>
            <person name="Shigenobu S."/>
        </authorList>
    </citation>
    <scope>NUCLEOTIDE SEQUENCE [LARGE SCALE GENOMIC DNA]</scope>
</reference>
<feature type="region of interest" description="Disordered" evidence="1">
    <location>
        <begin position="81"/>
        <end position="105"/>
    </location>
</feature>
<proteinExistence type="predicted"/>
<organism evidence="3 4">
    <name type="scientific">Elysia marginata</name>
    <dbReference type="NCBI Taxonomy" id="1093978"/>
    <lineage>
        <taxon>Eukaryota</taxon>
        <taxon>Metazoa</taxon>
        <taxon>Spiralia</taxon>
        <taxon>Lophotrochozoa</taxon>
        <taxon>Mollusca</taxon>
        <taxon>Gastropoda</taxon>
        <taxon>Heterobranchia</taxon>
        <taxon>Euthyneura</taxon>
        <taxon>Panpulmonata</taxon>
        <taxon>Sacoglossa</taxon>
        <taxon>Placobranchoidea</taxon>
        <taxon>Plakobranchidae</taxon>
        <taxon>Elysia</taxon>
    </lineage>
</organism>
<feature type="region of interest" description="Disordered" evidence="1">
    <location>
        <begin position="312"/>
        <end position="371"/>
    </location>
</feature>
<feature type="compositionally biased region" description="Polar residues" evidence="1">
    <location>
        <begin position="433"/>
        <end position="443"/>
    </location>
</feature>
<feature type="region of interest" description="Disordered" evidence="1">
    <location>
        <begin position="424"/>
        <end position="443"/>
    </location>
</feature>
<dbReference type="PANTHER" id="PTHR11360:SF284">
    <property type="entry name" value="EG:103B4.3 PROTEIN-RELATED"/>
    <property type="match status" value="1"/>
</dbReference>
<dbReference type="EMBL" id="BMAT01001287">
    <property type="protein sequence ID" value="GFR82679.1"/>
    <property type="molecule type" value="Genomic_DNA"/>
</dbReference>
<keyword evidence="4" id="KW-1185">Reference proteome</keyword>
<feature type="compositionally biased region" description="Basic residues" evidence="1">
    <location>
        <begin position="325"/>
        <end position="351"/>
    </location>
</feature>
<keyword evidence="2" id="KW-0812">Transmembrane</keyword>
<evidence type="ECO:0000256" key="1">
    <source>
        <dbReference type="SAM" id="MobiDB-lite"/>
    </source>
</evidence>
<dbReference type="AlphaFoldDB" id="A0AAV4GBV5"/>
<feature type="compositionally biased region" description="Polar residues" evidence="1">
    <location>
        <begin position="150"/>
        <end position="162"/>
    </location>
</feature>
<keyword evidence="2" id="KW-1133">Transmembrane helix</keyword>
<dbReference type="GO" id="GO:0008028">
    <property type="term" value="F:monocarboxylic acid transmembrane transporter activity"/>
    <property type="evidence" value="ECO:0007669"/>
    <property type="project" value="TreeGrafter"/>
</dbReference>
<feature type="transmembrane region" description="Helical" evidence="2">
    <location>
        <begin position="53"/>
        <end position="72"/>
    </location>
</feature>
<dbReference type="InterPro" id="IPR036259">
    <property type="entry name" value="MFS_trans_sf"/>
</dbReference>
<gene>
    <name evidence="3" type="ORF">ElyMa_000632400</name>
</gene>
<name>A0AAV4GBV5_9GAST</name>
<dbReference type="InterPro" id="IPR050327">
    <property type="entry name" value="Proton-linked_MCT"/>
</dbReference>
<accession>A0AAV4GBV5</accession>
<feature type="compositionally biased region" description="Polar residues" evidence="1">
    <location>
        <begin position="314"/>
        <end position="323"/>
    </location>
</feature>
<feature type="transmembrane region" description="Helical" evidence="2">
    <location>
        <begin position="21"/>
        <end position="41"/>
    </location>
</feature>
<dbReference type="Gene3D" id="1.20.1250.20">
    <property type="entry name" value="MFS general substrate transporter like domains"/>
    <property type="match status" value="1"/>
</dbReference>
<evidence type="ECO:0000313" key="4">
    <source>
        <dbReference type="Proteomes" id="UP000762676"/>
    </source>
</evidence>